<protein>
    <submittedName>
        <fullName evidence="1">Uncharacterized protein</fullName>
    </submittedName>
</protein>
<name>A0A0E9WNX5_ANGAN</name>
<reference evidence="1" key="2">
    <citation type="journal article" date="2015" name="Fish Shellfish Immunol.">
        <title>Early steps in the European eel (Anguilla anguilla)-Vibrio vulnificus interaction in the gills: Role of the RtxA13 toxin.</title>
        <authorList>
            <person name="Callol A."/>
            <person name="Pajuelo D."/>
            <person name="Ebbesson L."/>
            <person name="Teles M."/>
            <person name="MacKenzie S."/>
            <person name="Amaro C."/>
        </authorList>
    </citation>
    <scope>NUCLEOTIDE SEQUENCE</scope>
</reference>
<evidence type="ECO:0000313" key="1">
    <source>
        <dbReference type="EMBL" id="JAH91168.1"/>
    </source>
</evidence>
<reference evidence="1" key="1">
    <citation type="submission" date="2014-11" db="EMBL/GenBank/DDBJ databases">
        <authorList>
            <person name="Amaro Gonzalez C."/>
        </authorList>
    </citation>
    <scope>NUCLEOTIDE SEQUENCE</scope>
</reference>
<dbReference type="EMBL" id="GBXM01017409">
    <property type="protein sequence ID" value="JAH91168.1"/>
    <property type="molecule type" value="Transcribed_RNA"/>
</dbReference>
<organism evidence="1">
    <name type="scientific">Anguilla anguilla</name>
    <name type="common">European freshwater eel</name>
    <name type="synonym">Muraena anguilla</name>
    <dbReference type="NCBI Taxonomy" id="7936"/>
    <lineage>
        <taxon>Eukaryota</taxon>
        <taxon>Metazoa</taxon>
        <taxon>Chordata</taxon>
        <taxon>Craniata</taxon>
        <taxon>Vertebrata</taxon>
        <taxon>Euteleostomi</taxon>
        <taxon>Actinopterygii</taxon>
        <taxon>Neopterygii</taxon>
        <taxon>Teleostei</taxon>
        <taxon>Anguilliformes</taxon>
        <taxon>Anguillidae</taxon>
        <taxon>Anguilla</taxon>
    </lineage>
</organism>
<dbReference type="AlphaFoldDB" id="A0A0E9WNX5"/>
<accession>A0A0E9WNX5</accession>
<proteinExistence type="predicted"/>
<sequence length="50" mass="5970">MNITQTNQIHSQTKTKLKIKIKLQHKFKKSTLFFSAQIGYLYTEIHTLYI</sequence>